<protein>
    <recommendedName>
        <fullName evidence="1">RGS domain-containing protein</fullName>
    </recommendedName>
</protein>
<dbReference type="AlphaFoldDB" id="A0ABD2M0D1"/>
<dbReference type="EMBL" id="JBICBT010000207">
    <property type="protein sequence ID" value="KAL3120866.1"/>
    <property type="molecule type" value="Genomic_DNA"/>
</dbReference>
<dbReference type="SUPFAM" id="SSF48097">
    <property type="entry name" value="Regulator of G-protein signaling, RGS"/>
    <property type="match status" value="1"/>
</dbReference>
<keyword evidence="3" id="KW-1185">Reference proteome</keyword>
<sequence>MALRMDKDFVKDKKMPKSPNFSNKNLNLFKEDELNRKQTPQMPPMTSIEYARALSWGSATLADLMKDALGRQVFRCFLHETFAEENLLFVEAVEKLRGVNDAEIMRNGVAELLKKYGVYVNLSSAAMGKLREATIAQMPDFKSVELANKEIYMLLENDQLPRFRRSELYQKVLKKLMPQ</sequence>
<gene>
    <name evidence="2" type="ORF">niasHT_008158</name>
</gene>
<dbReference type="PRINTS" id="PR01301">
    <property type="entry name" value="RGSPROTEIN"/>
</dbReference>
<organism evidence="2 3">
    <name type="scientific">Heterodera trifolii</name>
    <dbReference type="NCBI Taxonomy" id="157864"/>
    <lineage>
        <taxon>Eukaryota</taxon>
        <taxon>Metazoa</taxon>
        <taxon>Ecdysozoa</taxon>
        <taxon>Nematoda</taxon>
        <taxon>Chromadorea</taxon>
        <taxon>Rhabditida</taxon>
        <taxon>Tylenchina</taxon>
        <taxon>Tylenchomorpha</taxon>
        <taxon>Tylenchoidea</taxon>
        <taxon>Heteroderidae</taxon>
        <taxon>Heteroderinae</taxon>
        <taxon>Heterodera</taxon>
    </lineage>
</organism>
<dbReference type="InterPro" id="IPR016137">
    <property type="entry name" value="RGS"/>
</dbReference>
<dbReference type="PANTHER" id="PTHR10845">
    <property type="entry name" value="REGULATOR OF G PROTEIN SIGNALING"/>
    <property type="match status" value="1"/>
</dbReference>
<accession>A0ABD2M0D1</accession>
<dbReference type="PROSITE" id="PS50132">
    <property type="entry name" value="RGS"/>
    <property type="match status" value="1"/>
</dbReference>
<dbReference type="InterPro" id="IPR044926">
    <property type="entry name" value="RGS_subdomain_2"/>
</dbReference>
<proteinExistence type="predicted"/>
<dbReference type="Proteomes" id="UP001620626">
    <property type="component" value="Unassembled WGS sequence"/>
</dbReference>
<dbReference type="Gene3D" id="1.10.167.10">
    <property type="entry name" value="Regulator of G-protein Signalling 4, domain 2"/>
    <property type="match status" value="1"/>
</dbReference>
<evidence type="ECO:0000313" key="3">
    <source>
        <dbReference type="Proteomes" id="UP001620626"/>
    </source>
</evidence>
<evidence type="ECO:0000313" key="2">
    <source>
        <dbReference type="EMBL" id="KAL3120866.1"/>
    </source>
</evidence>
<reference evidence="2 3" key="1">
    <citation type="submission" date="2024-10" db="EMBL/GenBank/DDBJ databases">
        <authorList>
            <person name="Kim D."/>
        </authorList>
    </citation>
    <scope>NUCLEOTIDE SEQUENCE [LARGE SCALE GENOMIC DNA]</scope>
    <source>
        <strain evidence="2">BH-2024</strain>
    </source>
</reference>
<feature type="domain" description="RGS" evidence="1">
    <location>
        <begin position="60"/>
        <end position="173"/>
    </location>
</feature>
<dbReference type="Pfam" id="PF00615">
    <property type="entry name" value="RGS"/>
    <property type="match status" value="1"/>
</dbReference>
<comment type="caution">
    <text evidence="2">The sequence shown here is derived from an EMBL/GenBank/DDBJ whole genome shotgun (WGS) entry which is preliminary data.</text>
</comment>
<name>A0ABD2M0D1_9BILA</name>
<dbReference type="InterPro" id="IPR036305">
    <property type="entry name" value="RGS_sf"/>
</dbReference>
<dbReference type="PANTHER" id="PTHR10845:SF192">
    <property type="entry name" value="DOUBLE HIT, ISOFORM B"/>
    <property type="match status" value="1"/>
</dbReference>
<evidence type="ECO:0000259" key="1">
    <source>
        <dbReference type="PROSITE" id="PS50132"/>
    </source>
</evidence>
<dbReference type="SMART" id="SM00315">
    <property type="entry name" value="RGS"/>
    <property type="match status" value="1"/>
</dbReference>